<accession>A0ABY4SBH2</accession>
<evidence type="ECO:0000256" key="3">
    <source>
        <dbReference type="ARBA" id="ARBA00023125"/>
    </source>
</evidence>
<gene>
    <name evidence="8" type="ORF">MW290_28060</name>
</gene>
<dbReference type="PROSITE" id="PS51900">
    <property type="entry name" value="CB"/>
    <property type="match status" value="1"/>
</dbReference>
<keyword evidence="3 5" id="KW-0238">DNA-binding</keyword>
<dbReference type="CDD" id="cd01184">
    <property type="entry name" value="INT_C_like_1"/>
    <property type="match status" value="1"/>
</dbReference>
<dbReference type="Gene3D" id="1.10.150.130">
    <property type="match status" value="1"/>
</dbReference>
<organism evidence="8 9">
    <name type="scientific">Aquincola tertiaricarbonis</name>
    <dbReference type="NCBI Taxonomy" id="391953"/>
    <lineage>
        <taxon>Bacteria</taxon>
        <taxon>Pseudomonadati</taxon>
        <taxon>Pseudomonadota</taxon>
        <taxon>Betaproteobacteria</taxon>
        <taxon>Burkholderiales</taxon>
        <taxon>Sphaerotilaceae</taxon>
        <taxon>Aquincola</taxon>
    </lineage>
</organism>
<feature type="domain" description="Tyr recombinase" evidence="6">
    <location>
        <begin position="256"/>
        <end position="452"/>
    </location>
</feature>
<evidence type="ECO:0000256" key="2">
    <source>
        <dbReference type="ARBA" id="ARBA00022908"/>
    </source>
</evidence>
<keyword evidence="9" id="KW-1185">Reference proteome</keyword>
<reference evidence="8" key="1">
    <citation type="submission" date="2022-05" db="EMBL/GenBank/DDBJ databases">
        <title>An RpoN-dependent PEP-CTERM gene is involved in floc formation of an Aquincola tertiaricarbonis strain.</title>
        <authorList>
            <person name="Qiu D."/>
            <person name="Xia M."/>
        </authorList>
    </citation>
    <scope>NUCLEOTIDE SEQUENCE</scope>
    <source>
        <strain evidence="8">RN12</strain>
    </source>
</reference>
<keyword evidence="2" id="KW-0229">DNA integration</keyword>
<dbReference type="PROSITE" id="PS51898">
    <property type="entry name" value="TYR_RECOMBINASE"/>
    <property type="match status" value="1"/>
</dbReference>
<dbReference type="RefSeq" id="WP_250197649.1">
    <property type="nucleotide sequence ID" value="NZ_CP097636.1"/>
</dbReference>
<dbReference type="PANTHER" id="PTHR30349">
    <property type="entry name" value="PHAGE INTEGRASE-RELATED"/>
    <property type="match status" value="1"/>
</dbReference>
<dbReference type="PANTHER" id="PTHR30349:SF41">
    <property type="entry name" value="INTEGRASE_RECOMBINASE PROTEIN MJ0367-RELATED"/>
    <property type="match status" value="1"/>
</dbReference>
<dbReference type="InterPro" id="IPR044068">
    <property type="entry name" value="CB"/>
</dbReference>
<dbReference type="SUPFAM" id="SSF56349">
    <property type="entry name" value="DNA breaking-rejoining enzymes"/>
    <property type="match status" value="1"/>
</dbReference>
<evidence type="ECO:0000259" key="7">
    <source>
        <dbReference type="PROSITE" id="PS51900"/>
    </source>
</evidence>
<dbReference type="Pfam" id="PF00589">
    <property type="entry name" value="Phage_integrase"/>
    <property type="match status" value="1"/>
</dbReference>
<dbReference type="EMBL" id="CP097636">
    <property type="protein sequence ID" value="URI09422.1"/>
    <property type="molecule type" value="Genomic_DNA"/>
</dbReference>
<protein>
    <submittedName>
        <fullName evidence="8">Site-specific integrase</fullName>
    </submittedName>
</protein>
<evidence type="ECO:0000259" key="6">
    <source>
        <dbReference type="PROSITE" id="PS51898"/>
    </source>
</evidence>
<dbReference type="Proteomes" id="UP001056201">
    <property type="component" value="Chromosome 2"/>
</dbReference>
<evidence type="ECO:0000313" key="9">
    <source>
        <dbReference type="Proteomes" id="UP001056201"/>
    </source>
</evidence>
<dbReference type="InterPro" id="IPR011010">
    <property type="entry name" value="DNA_brk_join_enz"/>
</dbReference>
<dbReference type="InterPro" id="IPR050090">
    <property type="entry name" value="Tyrosine_recombinase_XerCD"/>
</dbReference>
<dbReference type="InterPro" id="IPR013762">
    <property type="entry name" value="Integrase-like_cat_sf"/>
</dbReference>
<keyword evidence="4" id="KW-0233">DNA recombination</keyword>
<proteinExistence type="inferred from homology"/>
<comment type="similarity">
    <text evidence="1">Belongs to the 'phage' integrase family.</text>
</comment>
<evidence type="ECO:0000313" key="8">
    <source>
        <dbReference type="EMBL" id="URI09422.1"/>
    </source>
</evidence>
<evidence type="ECO:0000256" key="5">
    <source>
        <dbReference type="PROSITE-ProRule" id="PRU01248"/>
    </source>
</evidence>
<evidence type="ECO:0000256" key="1">
    <source>
        <dbReference type="ARBA" id="ARBA00008857"/>
    </source>
</evidence>
<name>A0ABY4SBH2_AQUTE</name>
<feature type="domain" description="Core-binding (CB)" evidence="7">
    <location>
        <begin position="147"/>
        <end position="229"/>
    </location>
</feature>
<sequence length="477" mass="53081">MLPNLYKNRHGTYYLRVTIHGREIKRSLRTKEPARAKLAAIAFAWATMTNAQKPTAAQGLPLDLDPAALRELEVILPSGAKIADIRTDEDARRAVLMMRALEAGAPVGAAVDAMEAPSPALTEARLEALISAQTARARPAASLGKTKPFSEACAMYLEEKKLGGNSPKTIDDKRNAYAAFQGMHGDLDMGAYTDAMALGWKQRLIAQGLSPVRVNTKISQFKDLFDWAQNNKLRLNGNPFDRMRVVGKKVRTQKTESYEPFTQAELDLIFEPKGYAAYMNKPDYKWLPLLALYTGARIEELASLEVGHVKQAGDVWLLDIRKGKNSNSIRKVPLHSVVERSGFLAYVEATANAGRKDAEGRMLLFPHLKPGKNGYSKNCGRRFAQWLDKVGITDERKVFHSFRATFITRMSELNTHPAMLMALVGHYEQAQVDLSAPHYKNYQGAKLASALKETMERFDVRVPSECQATPRMFRGAA</sequence>
<dbReference type="InterPro" id="IPR010998">
    <property type="entry name" value="Integrase_recombinase_N"/>
</dbReference>
<dbReference type="InterPro" id="IPR002104">
    <property type="entry name" value="Integrase_catalytic"/>
</dbReference>
<dbReference type="Gene3D" id="1.10.443.10">
    <property type="entry name" value="Intergrase catalytic core"/>
    <property type="match status" value="1"/>
</dbReference>
<evidence type="ECO:0000256" key="4">
    <source>
        <dbReference type="ARBA" id="ARBA00023172"/>
    </source>
</evidence>